<organism evidence="1 2">
    <name type="scientific">Schistosoma rodhaini</name>
    <dbReference type="NCBI Taxonomy" id="6188"/>
    <lineage>
        <taxon>Eukaryota</taxon>
        <taxon>Metazoa</taxon>
        <taxon>Spiralia</taxon>
        <taxon>Lophotrochozoa</taxon>
        <taxon>Platyhelminthes</taxon>
        <taxon>Trematoda</taxon>
        <taxon>Digenea</taxon>
        <taxon>Strigeidida</taxon>
        <taxon>Schistosomatoidea</taxon>
        <taxon>Schistosomatidae</taxon>
        <taxon>Schistosoma</taxon>
    </lineage>
</organism>
<dbReference type="AlphaFoldDB" id="A0AA85FAH7"/>
<proteinExistence type="predicted"/>
<accession>A0AA85FAH7</accession>
<keyword evidence="1" id="KW-1185">Reference proteome</keyword>
<evidence type="ECO:0000313" key="2">
    <source>
        <dbReference type="WBParaSite" id="SRDH1_42100.1"/>
    </source>
</evidence>
<reference evidence="2" key="2">
    <citation type="submission" date="2023-11" db="UniProtKB">
        <authorList>
            <consortium name="WormBaseParasite"/>
        </authorList>
    </citation>
    <scope>IDENTIFICATION</scope>
</reference>
<protein>
    <submittedName>
        <fullName evidence="2">Uncharacterized protein</fullName>
    </submittedName>
</protein>
<evidence type="ECO:0000313" key="1">
    <source>
        <dbReference type="Proteomes" id="UP000050792"/>
    </source>
</evidence>
<dbReference type="Proteomes" id="UP000050792">
    <property type="component" value="Unassembled WGS sequence"/>
</dbReference>
<name>A0AA85FAH7_9TREM</name>
<sequence>MAKHDITTGNENIDNNYLVSNNIGSTCDISATSGFFYGHYMRKLLKCNDSDRILLKSLRQIAINIVRLINDFTVGVHHHKTKKTPLPLRENRFVLVIDPPSYDFAKFSACPAHFGLFPGEELMQGKGEQQQKEHGPRIRTHLKVKQKNDSHNFHRRHWKHIVGPVRVVYPIDVCQPIMQVI</sequence>
<reference evidence="1" key="1">
    <citation type="submission" date="2022-06" db="EMBL/GenBank/DDBJ databases">
        <authorList>
            <person name="Berger JAMES D."/>
            <person name="Berger JAMES D."/>
        </authorList>
    </citation>
    <scope>NUCLEOTIDE SEQUENCE [LARGE SCALE GENOMIC DNA]</scope>
</reference>
<dbReference type="WBParaSite" id="SRDH1_42100.1">
    <property type="protein sequence ID" value="SRDH1_42100.1"/>
    <property type="gene ID" value="SRDH1_42100"/>
</dbReference>